<dbReference type="InterPro" id="IPR036936">
    <property type="entry name" value="CRIB_dom_sf"/>
</dbReference>
<reference evidence="3" key="1">
    <citation type="submission" date="2023-08" db="EMBL/GenBank/DDBJ databases">
        <title>A de novo genome assembly of Solanum verrucosum Schlechtendal, a Mexican diploid species geographically isolated from the other diploid A-genome species in potato relatives.</title>
        <authorList>
            <person name="Hosaka K."/>
        </authorList>
    </citation>
    <scope>NUCLEOTIDE SEQUENCE</scope>
    <source>
        <tissue evidence="3">Young leaves</tissue>
    </source>
</reference>
<dbReference type="PANTHER" id="PTHR46931:SF13">
    <property type="entry name" value="CRIB DOMAIN-CONTAINING PROTEIN RIC4-LIKE"/>
    <property type="match status" value="1"/>
</dbReference>
<sequence length="159" mass="18079">MKERSMEKFVVFPFSLGCVSESSVPVVNTNKSHNTNNSQLNHLPTKRQVGDQSPSKVKINGVLVRRRISQGVDTFKRNFKGFYQLFVYKEEIEEMEMEIGYPTDVKHVTHIGWDGSTKNNPMIKNWDNSKESDLLSFPSISIQQFELAMASQAGGSSRF</sequence>
<dbReference type="AlphaFoldDB" id="A0AAF0UNW6"/>
<evidence type="ECO:0000313" key="4">
    <source>
        <dbReference type="Proteomes" id="UP001234989"/>
    </source>
</evidence>
<keyword evidence="4" id="KW-1185">Reference proteome</keyword>
<dbReference type="Gene3D" id="3.90.810.10">
    <property type="entry name" value="CRIB domain"/>
    <property type="match status" value="1"/>
</dbReference>
<proteinExistence type="predicted"/>
<dbReference type="InterPro" id="IPR044509">
    <property type="entry name" value="RIC2/4"/>
</dbReference>
<feature type="compositionally biased region" description="Polar residues" evidence="1">
    <location>
        <begin position="29"/>
        <end position="42"/>
    </location>
</feature>
<evidence type="ECO:0000313" key="3">
    <source>
        <dbReference type="EMBL" id="WMV48584.1"/>
    </source>
</evidence>
<name>A0AAF0UNW6_SOLVR</name>
<dbReference type="EMBL" id="CP133620">
    <property type="protein sequence ID" value="WMV48584.1"/>
    <property type="molecule type" value="Genomic_DNA"/>
</dbReference>
<accession>A0AAF0UNW6</accession>
<organism evidence="3 4">
    <name type="scientific">Solanum verrucosum</name>
    <dbReference type="NCBI Taxonomy" id="315347"/>
    <lineage>
        <taxon>Eukaryota</taxon>
        <taxon>Viridiplantae</taxon>
        <taxon>Streptophyta</taxon>
        <taxon>Embryophyta</taxon>
        <taxon>Tracheophyta</taxon>
        <taxon>Spermatophyta</taxon>
        <taxon>Magnoliopsida</taxon>
        <taxon>eudicotyledons</taxon>
        <taxon>Gunneridae</taxon>
        <taxon>Pentapetalae</taxon>
        <taxon>asterids</taxon>
        <taxon>lamiids</taxon>
        <taxon>Solanales</taxon>
        <taxon>Solanaceae</taxon>
        <taxon>Solanoideae</taxon>
        <taxon>Solaneae</taxon>
        <taxon>Solanum</taxon>
    </lineage>
</organism>
<evidence type="ECO:0000256" key="1">
    <source>
        <dbReference type="SAM" id="MobiDB-lite"/>
    </source>
</evidence>
<dbReference type="Proteomes" id="UP001234989">
    <property type="component" value="Chromosome 9"/>
</dbReference>
<protein>
    <recommendedName>
        <fullName evidence="2">CRIB domain-containing protein</fullName>
    </recommendedName>
</protein>
<feature type="region of interest" description="Disordered" evidence="1">
    <location>
        <begin position="29"/>
        <end position="54"/>
    </location>
</feature>
<dbReference type="PANTHER" id="PTHR46931">
    <property type="entry name" value="CRIB DOMAIN-CONTAINING PROTEIN RIC2"/>
    <property type="match status" value="1"/>
</dbReference>
<dbReference type="Pfam" id="PF00786">
    <property type="entry name" value="PBD"/>
    <property type="match status" value="1"/>
</dbReference>
<dbReference type="PROSITE" id="PS50108">
    <property type="entry name" value="CRIB"/>
    <property type="match status" value="1"/>
</dbReference>
<dbReference type="SMART" id="SM00285">
    <property type="entry name" value="PBD"/>
    <property type="match status" value="1"/>
</dbReference>
<dbReference type="InterPro" id="IPR000095">
    <property type="entry name" value="CRIB_dom"/>
</dbReference>
<gene>
    <name evidence="3" type="ORF">MTR67_041969</name>
</gene>
<evidence type="ECO:0000259" key="2">
    <source>
        <dbReference type="PROSITE" id="PS50108"/>
    </source>
</evidence>
<feature type="domain" description="CRIB" evidence="2">
    <location>
        <begin position="99"/>
        <end position="112"/>
    </location>
</feature>